<gene>
    <name evidence="1" type="ORF">SAMN04488005_2225</name>
</gene>
<dbReference type="AlphaFoldDB" id="A0A1I6GVW5"/>
<dbReference type="EMBL" id="FOYP01000001">
    <property type="protein sequence ID" value="SFR46221.1"/>
    <property type="molecule type" value="Genomic_DNA"/>
</dbReference>
<keyword evidence="2" id="KW-1185">Reference proteome</keyword>
<protein>
    <submittedName>
        <fullName evidence="1">Uncharacterized protein</fullName>
    </submittedName>
</protein>
<evidence type="ECO:0000313" key="1">
    <source>
        <dbReference type="EMBL" id="SFR46221.1"/>
    </source>
</evidence>
<reference evidence="2" key="1">
    <citation type="submission" date="2016-10" db="EMBL/GenBank/DDBJ databases">
        <authorList>
            <person name="Varghese N."/>
            <person name="Submissions S."/>
        </authorList>
    </citation>
    <scope>NUCLEOTIDE SEQUENCE [LARGE SCALE GENOMIC DNA]</scope>
    <source>
        <strain evidence="2">DSM 26879</strain>
    </source>
</reference>
<name>A0A1I6GVW5_9RHOB</name>
<organism evidence="1 2">
    <name type="scientific">Yoonia tamlensis</name>
    <dbReference type="NCBI Taxonomy" id="390270"/>
    <lineage>
        <taxon>Bacteria</taxon>
        <taxon>Pseudomonadati</taxon>
        <taxon>Pseudomonadota</taxon>
        <taxon>Alphaproteobacteria</taxon>
        <taxon>Rhodobacterales</taxon>
        <taxon>Paracoccaceae</taxon>
        <taxon>Yoonia</taxon>
    </lineage>
</organism>
<evidence type="ECO:0000313" key="2">
    <source>
        <dbReference type="Proteomes" id="UP000199478"/>
    </source>
</evidence>
<sequence>MSARHKALVRFLRASSLQEALLREYQSQRVTGLCLNCEDEFTRSY</sequence>
<proteinExistence type="predicted"/>
<accession>A0A1I6GVW5</accession>
<dbReference type="Proteomes" id="UP000199478">
    <property type="component" value="Unassembled WGS sequence"/>
</dbReference>